<dbReference type="Proteomes" id="UP001629288">
    <property type="component" value="Unassembled WGS sequence"/>
</dbReference>
<dbReference type="RefSeq" id="WP_408127787.1">
    <property type="nucleotide sequence ID" value="NZ_JAQQDH010000001.1"/>
</dbReference>
<protein>
    <submittedName>
        <fullName evidence="1">Phage portal protein</fullName>
    </submittedName>
</protein>
<dbReference type="EMBL" id="JAQQDH010000001">
    <property type="protein sequence ID" value="MFM0442057.1"/>
    <property type="molecule type" value="Genomic_DNA"/>
</dbReference>
<gene>
    <name evidence="1" type="ORF">PQR00_00540</name>
</gene>
<name>A0ABW9BUG6_9BURK</name>
<evidence type="ECO:0000313" key="1">
    <source>
        <dbReference type="EMBL" id="MFM0442057.1"/>
    </source>
</evidence>
<comment type="caution">
    <text evidence="1">The sequence shown here is derived from an EMBL/GenBank/DDBJ whole genome shotgun (WGS) entry which is preliminary data.</text>
</comment>
<organism evidence="1 2">
    <name type="scientific">Paraburkholderia strydomiana</name>
    <dbReference type="NCBI Taxonomy" id="1245417"/>
    <lineage>
        <taxon>Bacteria</taxon>
        <taxon>Pseudomonadati</taxon>
        <taxon>Pseudomonadota</taxon>
        <taxon>Betaproteobacteria</taxon>
        <taxon>Burkholderiales</taxon>
        <taxon>Burkholderiaceae</taxon>
        <taxon>Paraburkholderia</taxon>
    </lineage>
</organism>
<accession>A0ABW9BUG6</accession>
<reference evidence="1 2" key="1">
    <citation type="journal article" date="2024" name="Chem. Sci.">
        <title>Discovery of megapolipeptins by genome mining of a Burkholderiales bacteria collection.</title>
        <authorList>
            <person name="Paulo B.S."/>
            <person name="Recchia M.J.J."/>
            <person name="Lee S."/>
            <person name="Fergusson C.H."/>
            <person name="Romanowski S.B."/>
            <person name="Hernandez A."/>
            <person name="Krull N."/>
            <person name="Liu D.Y."/>
            <person name="Cavanagh H."/>
            <person name="Bos A."/>
            <person name="Gray C.A."/>
            <person name="Murphy B.T."/>
            <person name="Linington R.G."/>
            <person name="Eustaquio A.S."/>
        </authorList>
    </citation>
    <scope>NUCLEOTIDE SEQUENCE [LARGE SCALE GENOMIC DNA]</scope>
    <source>
        <strain evidence="1 2">RL17-379-BIB-C</strain>
    </source>
</reference>
<evidence type="ECO:0000313" key="2">
    <source>
        <dbReference type="Proteomes" id="UP001629288"/>
    </source>
</evidence>
<keyword evidence="2" id="KW-1185">Reference proteome</keyword>
<proteinExistence type="predicted"/>
<sequence>MSAHAYIQYADVPDSLIASSRQRVDDNGGVKLISFDGCPLVGQIDQLSNGRLQVEFPWPRAVELRNSLSDWLTYHGINFTVVM</sequence>